<evidence type="ECO:0000313" key="3">
    <source>
        <dbReference type="EMBL" id="QSW99275.1"/>
    </source>
</evidence>
<dbReference type="EMBL" id="CP071462">
    <property type="protein sequence ID" value="QSW99275.1"/>
    <property type="molecule type" value="Genomic_DNA"/>
</dbReference>
<dbReference type="InterPro" id="IPR055140">
    <property type="entry name" value="Thiolase_C_2"/>
</dbReference>
<dbReference type="Gene3D" id="3.40.47.10">
    <property type="match status" value="1"/>
</dbReference>
<gene>
    <name evidence="3" type="ORF">J0X25_18175</name>
</gene>
<name>A0A8A2VFY6_9EURY</name>
<keyword evidence="4" id="KW-1185">Reference proteome</keyword>
<reference evidence="3 4" key="1">
    <citation type="submission" date="2021-03" db="EMBL/GenBank/DDBJ databases">
        <title>Haloterrigena longa sp. nov. and Haloterrigena limicola sp. nov., extremely halophilic archaea isolated from a salt lake.</title>
        <authorList>
            <person name="Henglin C."/>
        </authorList>
    </citation>
    <scope>NUCLEOTIDE SEQUENCE [LARGE SCALE GENOMIC DNA]</scope>
    <source>
        <strain evidence="3 4">KZCA68</strain>
    </source>
</reference>
<dbReference type="AlphaFoldDB" id="A0A8A2VFY6"/>
<dbReference type="NCBIfam" id="NF004811">
    <property type="entry name" value="PRK06158.1"/>
    <property type="match status" value="1"/>
</dbReference>
<dbReference type="Pfam" id="PF22691">
    <property type="entry name" value="Thiolase_C_1"/>
    <property type="match status" value="1"/>
</dbReference>
<dbReference type="PIRSF" id="PIRSF000429">
    <property type="entry name" value="Ac-CoA_Ac_transf"/>
    <property type="match status" value="1"/>
</dbReference>
<dbReference type="PANTHER" id="PTHR42870:SF1">
    <property type="entry name" value="NON-SPECIFIC LIPID-TRANSFER PROTEIN-LIKE 2"/>
    <property type="match status" value="1"/>
</dbReference>
<evidence type="ECO:0000313" key="4">
    <source>
        <dbReference type="Proteomes" id="UP000663203"/>
    </source>
</evidence>
<feature type="domain" description="Thiolase C-terminal" evidence="2">
    <location>
        <begin position="238"/>
        <end position="380"/>
    </location>
</feature>
<dbReference type="InterPro" id="IPR016039">
    <property type="entry name" value="Thiolase-like"/>
</dbReference>
<protein>
    <submittedName>
        <fullName evidence="3">Thiolase</fullName>
    </submittedName>
</protein>
<proteinExistence type="predicted"/>
<dbReference type="GeneID" id="63189274"/>
<evidence type="ECO:0000256" key="1">
    <source>
        <dbReference type="ARBA" id="ARBA00023229"/>
    </source>
</evidence>
<dbReference type="PANTHER" id="PTHR42870">
    <property type="entry name" value="ACETYL-COA C-ACETYLTRANSFERASE"/>
    <property type="match status" value="1"/>
</dbReference>
<evidence type="ECO:0000259" key="2">
    <source>
        <dbReference type="Pfam" id="PF22691"/>
    </source>
</evidence>
<dbReference type="RefSeq" id="WP_207288883.1">
    <property type="nucleotide sequence ID" value="NZ_CP071462.1"/>
</dbReference>
<dbReference type="InterPro" id="IPR002155">
    <property type="entry name" value="Thiolase"/>
</dbReference>
<dbReference type="CDD" id="cd00829">
    <property type="entry name" value="SCP-x_thiolase"/>
    <property type="match status" value="1"/>
</dbReference>
<dbReference type="KEGG" id="hakz:J0X25_18175"/>
<accession>A0A8A2VFY6</accession>
<dbReference type="SUPFAM" id="SSF53901">
    <property type="entry name" value="Thiolase-like"/>
    <property type="match status" value="2"/>
</dbReference>
<organism evidence="3 4">
    <name type="scientific">Haloterrigena alkaliphila</name>
    <dbReference type="NCBI Taxonomy" id="2816475"/>
    <lineage>
        <taxon>Archaea</taxon>
        <taxon>Methanobacteriati</taxon>
        <taxon>Methanobacteriota</taxon>
        <taxon>Stenosarchaea group</taxon>
        <taxon>Halobacteria</taxon>
        <taxon>Halobacteriales</taxon>
        <taxon>Natrialbaceae</taxon>
        <taxon>Haloterrigena</taxon>
    </lineage>
</organism>
<sequence length="383" mass="40166">MAEPIVAGVAESDLGETPDRNWLDNAGIATVRALEDADLTLEDVDGVAVGGGDDYMPALVLAEYLDLEEPSLLEGTEIGGSSFENFCGHVGDAMARGRADVVVIAYGSTSKTGPGRDRSLEVTHPVDGFVRPTGLFRPPGAYAMAARRHMHEYGTTEEQLAEIAVATREWASMNPKAAQREPITVEDVLESRQIAEPFNLLDCCLVSDGGGAVVLVSEEKARELGVPEIAVAGVASTSTHRQDISEMPDMTTTGAAVTGPKAFDEAGISPDDVDVAQLYDSFSYTALVTLEDLGFCEKGEGGEFVEGGTTAPGGELPMNTQGGGLSYCHPGHFGVFVLIEAARQLRGDYTGDRQVDGAEVAVAHGTGGVLSSSSTVVLRREDA</sequence>
<dbReference type="Proteomes" id="UP000663203">
    <property type="component" value="Chromosome"/>
</dbReference>
<keyword evidence="1" id="KW-0414">Isoprene biosynthesis</keyword>
<dbReference type="GO" id="GO:0016747">
    <property type="term" value="F:acyltransferase activity, transferring groups other than amino-acyl groups"/>
    <property type="evidence" value="ECO:0007669"/>
    <property type="project" value="InterPro"/>
</dbReference>
<dbReference type="GO" id="GO:0008299">
    <property type="term" value="P:isoprenoid biosynthetic process"/>
    <property type="evidence" value="ECO:0007669"/>
    <property type="project" value="UniProtKB-KW"/>
</dbReference>